<evidence type="ECO:0000256" key="1">
    <source>
        <dbReference type="SAM" id="Phobius"/>
    </source>
</evidence>
<feature type="transmembrane region" description="Helical" evidence="1">
    <location>
        <begin position="27"/>
        <end position="45"/>
    </location>
</feature>
<organism evidence="2 3">
    <name type="scientific">Liparis tanakae</name>
    <name type="common">Tanaka's snailfish</name>
    <dbReference type="NCBI Taxonomy" id="230148"/>
    <lineage>
        <taxon>Eukaryota</taxon>
        <taxon>Metazoa</taxon>
        <taxon>Chordata</taxon>
        <taxon>Craniata</taxon>
        <taxon>Vertebrata</taxon>
        <taxon>Euteleostomi</taxon>
        <taxon>Actinopterygii</taxon>
        <taxon>Neopterygii</taxon>
        <taxon>Teleostei</taxon>
        <taxon>Neoteleostei</taxon>
        <taxon>Acanthomorphata</taxon>
        <taxon>Eupercaria</taxon>
        <taxon>Perciformes</taxon>
        <taxon>Cottioidei</taxon>
        <taxon>Cottales</taxon>
        <taxon>Liparidae</taxon>
        <taxon>Liparis</taxon>
    </lineage>
</organism>
<reference evidence="2 3" key="1">
    <citation type="submission" date="2019-03" db="EMBL/GenBank/DDBJ databases">
        <title>First draft genome of Liparis tanakae, snailfish: a comprehensive survey of snailfish specific genes.</title>
        <authorList>
            <person name="Kim W."/>
            <person name="Song I."/>
            <person name="Jeong J.-H."/>
            <person name="Kim D."/>
            <person name="Kim S."/>
            <person name="Ryu S."/>
            <person name="Song J.Y."/>
            <person name="Lee S.K."/>
        </authorList>
    </citation>
    <scope>NUCLEOTIDE SEQUENCE [LARGE SCALE GENOMIC DNA]</scope>
    <source>
        <tissue evidence="2">Muscle</tissue>
    </source>
</reference>
<dbReference type="Proteomes" id="UP000314294">
    <property type="component" value="Unassembled WGS sequence"/>
</dbReference>
<keyword evidence="1" id="KW-1133">Transmembrane helix</keyword>
<evidence type="ECO:0000313" key="3">
    <source>
        <dbReference type="Proteomes" id="UP000314294"/>
    </source>
</evidence>
<keyword evidence="1" id="KW-0812">Transmembrane</keyword>
<dbReference type="EMBL" id="SRLO01000100">
    <property type="protein sequence ID" value="TNN75727.1"/>
    <property type="molecule type" value="Genomic_DNA"/>
</dbReference>
<accession>A0A4Z2ICV4</accession>
<dbReference type="AlphaFoldDB" id="A0A4Z2ICV4"/>
<evidence type="ECO:0000313" key="2">
    <source>
        <dbReference type="EMBL" id="TNN75727.1"/>
    </source>
</evidence>
<sequence length="77" mass="9044">MVLADTLEEDDRLGGDTTEERVPRRSAILMLMVINALFTIWNFVFNSPMDASFLWKSAVFSTKRVFKLRRWYSCFMA</sequence>
<protein>
    <submittedName>
        <fullName evidence="2">Uncharacterized protein</fullName>
    </submittedName>
</protein>
<name>A0A4Z2ICV4_9TELE</name>
<keyword evidence="3" id="KW-1185">Reference proteome</keyword>
<comment type="caution">
    <text evidence="2">The sequence shown here is derived from an EMBL/GenBank/DDBJ whole genome shotgun (WGS) entry which is preliminary data.</text>
</comment>
<gene>
    <name evidence="2" type="ORF">EYF80_014090</name>
</gene>
<keyword evidence="1" id="KW-0472">Membrane</keyword>
<proteinExistence type="predicted"/>